<dbReference type="GO" id="GO:0005886">
    <property type="term" value="C:plasma membrane"/>
    <property type="evidence" value="ECO:0007669"/>
    <property type="project" value="UniProtKB-SubCell"/>
</dbReference>
<name>A0A9D5Q475_9BACT</name>
<feature type="transmembrane region" description="Helical" evidence="6">
    <location>
        <begin position="9"/>
        <end position="27"/>
    </location>
</feature>
<keyword evidence="4 6" id="KW-1133">Transmembrane helix</keyword>
<keyword evidence="5 6" id="KW-0472">Membrane</keyword>
<feature type="transmembrane region" description="Helical" evidence="6">
    <location>
        <begin position="171"/>
        <end position="190"/>
    </location>
</feature>
<evidence type="ECO:0000256" key="6">
    <source>
        <dbReference type="SAM" id="Phobius"/>
    </source>
</evidence>
<protein>
    <submittedName>
        <fullName evidence="7">Branched-chain amino acid ABC transporter permease</fullName>
    </submittedName>
</protein>
<evidence type="ECO:0000256" key="5">
    <source>
        <dbReference type="ARBA" id="ARBA00023136"/>
    </source>
</evidence>
<dbReference type="CDD" id="cd06581">
    <property type="entry name" value="TM_PBP1_LivM_like"/>
    <property type="match status" value="1"/>
</dbReference>
<keyword evidence="2" id="KW-1003">Cell membrane</keyword>
<evidence type="ECO:0000256" key="4">
    <source>
        <dbReference type="ARBA" id="ARBA00022989"/>
    </source>
</evidence>
<sequence length="338" mass="37464">MNRLKSPKVMTGIILIFLYLIVFPLYFRHDRYLLNIAITSSILSCISLGVWLTFSIGRINIGQGAFAAFGGYTTAILMTKVGLSFWLCLPLSGVVAAFVGFLIGLPVLRLKGVYFAMISLSLTETARLLFLNTPSLTNGGDGIMNIPWPGELSIAGITLIPAFDRSNYLSFYYLAAFVLLLTLLAVWRLYSCRIGWIFRTLRQSDTLALSSGISIVKYRIIAYCICCFIGGIGGSLFTVFIQNIFPASFKVNDSVYFMLYCFLGGLDYFVGPIVGAFSLTALFELLRAIQKYQEGIYALLMIVLMLWLPNGLLSLRFGKKSGEDEDTSLKPDQALKES</sequence>
<accession>A0A9D5Q475</accession>
<dbReference type="PANTHER" id="PTHR30482:SF10">
    <property type="entry name" value="HIGH-AFFINITY BRANCHED-CHAIN AMINO ACID TRANSPORT PROTEIN BRAE"/>
    <property type="match status" value="1"/>
</dbReference>
<dbReference type="Pfam" id="PF02653">
    <property type="entry name" value="BPD_transp_2"/>
    <property type="match status" value="1"/>
</dbReference>
<evidence type="ECO:0000256" key="2">
    <source>
        <dbReference type="ARBA" id="ARBA00022475"/>
    </source>
</evidence>
<dbReference type="AlphaFoldDB" id="A0A9D5Q475"/>
<evidence type="ECO:0000256" key="3">
    <source>
        <dbReference type="ARBA" id="ARBA00022692"/>
    </source>
</evidence>
<dbReference type="Proteomes" id="UP000649604">
    <property type="component" value="Unassembled WGS sequence"/>
</dbReference>
<comment type="caution">
    <text evidence="7">The sequence shown here is derived from an EMBL/GenBank/DDBJ whole genome shotgun (WGS) entry which is preliminary data.</text>
</comment>
<feature type="transmembrane region" description="Helical" evidence="6">
    <location>
        <begin position="257"/>
        <end position="283"/>
    </location>
</feature>
<keyword evidence="3 6" id="KW-0812">Transmembrane</keyword>
<comment type="subcellular location">
    <subcellularLocation>
        <location evidence="1">Cell membrane</location>
        <topology evidence="1">Multi-pass membrane protein</topology>
    </subcellularLocation>
</comment>
<feature type="transmembrane region" description="Helical" evidence="6">
    <location>
        <begin position="33"/>
        <end position="54"/>
    </location>
</feature>
<feature type="transmembrane region" description="Helical" evidence="6">
    <location>
        <begin position="295"/>
        <end position="315"/>
    </location>
</feature>
<dbReference type="InterPro" id="IPR001851">
    <property type="entry name" value="ABC_transp_permease"/>
</dbReference>
<dbReference type="GO" id="GO:0015658">
    <property type="term" value="F:branched-chain amino acid transmembrane transporter activity"/>
    <property type="evidence" value="ECO:0007669"/>
    <property type="project" value="InterPro"/>
</dbReference>
<feature type="transmembrane region" description="Helical" evidence="6">
    <location>
        <begin position="220"/>
        <end position="245"/>
    </location>
</feature>
<gene>
    <name evidence="7" type="ORF">GF339_00095</name>
</gene>
<feature type="transmembrane region" description="Helical" evidence="6">
    <location>
        <begin position="84"/>
        <end position="105"/>
    </location>
</feature>
<feature type="transmembrane region" description="Helical" evidence="6">
    <location>
        <begin position="61"/>
        <end position="78"/>
    </location>
</feature>
<dbReference type="InterPro" id="IPR043428">
    <property type="entry name" value="LivM-like"/>
</dbReference>
<reference evidence="7" key="1">
    <citation type="submission" date="2019-11" db="EMBL/GenBank/DDBJ databases">
        <title>Microbial mats filling the niche in hypersaline microbial mats.</title>
        <authorList>
            <person name="Wong H.L."/>
            <person name="Macleod F.I."/>
            <person name="White R.A. III"/>
            <person name="Burns B.P."/>
        </authorList>
    </citation>
    <scope>NUCLEOTIDE SEQUENCE</scope>
    <source>
        <strain evidence="7">Rbin_158</strain>
    </source>
</reference>
<evidence type="ECO:0000313" key="7">
    <source>
        <dbReference type="EMBL" id="MBD3322948.1"/>
    </source>
</evidence>
<dbReference type="EMBL" id="WJJP01000002">
    <property type="protein sequence ID" value="MBD3322948.1"/>
    <property type="molecule type" value="Genomic_DNA"/>
</dbReference>
<organism evidence="7 8">
    <name type="scientific">candidate division KSB3 bacterium</name>
    <dbReference type="NCBI Taxonomy" id="2044937"/>
    <lineage>
        <taxon>Bacteria</taxon>
        <taxon>candidate division KSB3</taxon>
    </lineage>
</organism>
<evidence type="ECO:0000256" key="1">
    <source>
        <dbReference type="ARBA" id="ARBA00004651"/>
    </source>
</evidence>
<evidence type="ECO:0000313" key="8">
    <source>
        <dbReference type="Proteomes" id="UP000649604"/>
    </source>
</evidence>
<dbReference type="PANTHER" id="PTHR30482">
    <property type="entry name" value="HIGH-AFFINITY BRANCHED-CHAIN AMINO ACID TRANSPORT SYSTEM PERMEASE"/>
    <property type="match status" value="1"/>
</dbReference>
<proteinExistence type="predicted"/>